<evidence type="ECO:0008006" key="5">
    <source>
        <dbReference type="Google" id="ProtNLM"/>
    </source>
</evidence>
<feature type="compositionally biased region" description="Polar residues" evidence="1">
    <location>
        <begin position="290"/>
        <end position="318"/>
    </location>
</feature>
<proteinExistence type="predicted"/>
<sequence length="378" mass="41269">MEEYEDEFENNLKRLAAVYVALLVAIIFLLNCYVLQILSLLITSYGIYAVVKPESKVPSPGVNYATLVIGIIATLTSLITGIAFYMEKYIVTYLVAIVNLSSVVLEFAMEVLIIMLQHEIVSGSLVSAGGALSIVVTETKNPANRLLSPCGSQEISYYRGHYGKKEKILILDGRLQVEDRLLAINNHSLSCLSSADALALLKTSISQITADREPFIRLLVARRLRGVDSVGTPSVDPPQTSIAEDPQNTIRGLNAPPNLRRGDKTNSGSLDSLLVDAANRLNSFVVSANVHQTAQDDTPQPSTSTSDPRKQSSAFTRNQNKKRKASCRRVIEMSDFKCRIGMDARAMHEGVVGPSTDQKTEASVSGQRIASFCARMMI</sequence>
<keyword evidence="2" id="KW-0472">Membrane</keyword>
<gene>
    <name evidence="3" type="ORF">WMSIL1_LOCUS5249</name>
</gene>
<reference evidence="3 4" key="1">
    <citation type="submission" date="2019-07" db="EMBL/GenBank/DDBJ databases">
        <authorList>
            <person name="Jastrzebski P J."/>
            <person name="Paukszto L."/>
            <person name="Jastrzebski P J."/>
        </authorList>
    </citation>
    <scope>NUCLEOTIDE SEQUENCE [LARGE SCALE GENOMIC DNA]</scope>
    <source>
        <strain evidence="3 4">WMS-il1</strain>
    </source>
</reference>
<evidence type="ECO:0000313" key="4">
    <source>
        <dbReference type="Proteomes" id="UP000321570"/>
    </source>
</evidence>
<dbReference type="AlphaFoldDB" id="A0A564YDA7"/>
<keyword evidence="2" id="KW-0812">Transmembrane</keyword>
<organism evidence="3 4">
    <name type="scientific">Hymenolepis diminuta</name>
    <name type="common">Rat tapeworm</name>
    <dbReference type="NCBI Taxonomy" id="6216"/>
    <lineage>
        <taxon>Eukaryota</taxon>
        <taxon>Metazoa</taxon>
        <taxon>Spiralia</taxon>
        <taxon>Lophotrochozoa</taxon>
        <taxon>Platyhelminthes</taxon>
        <taxon>Cestoda</taxon>
        <taxon>Eucestoda</taxon>
        <taxon>Cyclophyllidea</taxon>
        <taxon>Hymenolepididae</taxon>
        <taxon>Hymenolepis</taxon>
    </lineage>
</organism>
<dbReference type="EMBL" id="CABIJS010000166">
    <property type="protein sequence ID" value="VUZ45267.1"/>
    <property type="molecule type" value="Genomic_DNA"/>
</dbReference>
<dbReference type="InterPro" id="IPR036034">
    <property type="entry name" value="PDZ_sf"/>
</dbReference>
<feature type="region of interest" description="Disordered" evidence="1">
    <location>
        <begin position="230"/>
        <end position="267"/>
    </location>
</feature>
<name>A0A564YDA7_HYMDI</name>
<evidence type="ECO:0000256" key="2">
    <source>
        <dbReference type="SAM" id="Phobius"/>
    </source>
</evidence>
<keyword evidence="4" id="KW-1185">Reference proteome</keyword>
<feature type="transmembrane region" description="Helical" evidence="2">
    <location>
        <begin position="93"/>
        <end position="116"/>
    </location>
</feature>
<dbReference type="Proteomes" id="UP000321570">
    <property type="component" value="Unassembled WGS sequence"/>
</dbReference>
<accession>A0A564YDA7</accession>
<protein>
    <recommendedName>
        <fullName evidence="5">PDZ domain-containing protein</fullName>
    </recommendedName>
</protein>
<dbReference type="SUPFAM" id="SSF50156">
    <property type="entry name" value="PDZ domain-like"/>
    <property type="match status" value="1"/>
</dbReference>
<feature type="transmembrane region" description="Helical" evidence="2">
    <location>
        <begin position="62"/>
        <end position="86"/>
    </location>
</feature>
<keyword evidence="2" id="KW-1133">Transmembrane helix</keyword>
<dbReference type="Gene3D" id="2.30.42.10">
    <property type="match status" value="1"/>
</dbReference>
<feature type="transmembrane region" description="Helical" evidence="2">
    <location>
        <begin position="16"/>
        <end position="42"/>
    </location>
</feature>
<feature type="compositionally biased region" description="Polar residues" evidence="1">
    <location>
        <begin position="237"/>
        <end position="251"/>
    </location>
</feature>
<feature type="region of interest" description="Disordered" evidence="1">
    <location>
        <begin position="290"/>
        <end position="326"/>
    </location>
</feature>
<evidence type="ECO:0000313" key="3">
    <source>
        <dbReference type="EMBL" id="VUZ45267.1"/>
    </source>
</evidence>
<evidence type="ECO:0000256" key="1">
    <source>
        <dbReference type="SAM" id="MobiDB-lite"/>
    </source>
</evidence>